<dbReference type="Pfam" id="PF00196">
    <property type="entry name" value="GerE"/>
    <property type="match status" value="1"/>
</dbReference>
<organism evidence="5 6">
    <name type="scientific">Knoellia flava</name>
    <dbReference type="NCBI Taxonomy" id="913969"/>
    <lineage>
        <taxon>Bacteria</taxon>
        <taxon>Bacillati</taxon>
        <taxon>Actinomycetota</taxon>
        <taxon>Actinomycetes</taxon>
        <taxon>Micrococcales</taxon>
        <taxon>Intrasporangiaceae</taxon>
        <taxon>Knoellia</taxon>
    </lineage>
</organism>
<dbReference type="SUPFAM" id="SSF46894">
    <property type="entry name" value="C-terminal effector domain of the bipartite response regulators"/>
    <property type="match status" value="1"/>
</dbReference>
<evidence type="ECO:0000256" key="3">
    <source>
        <dbReference type="ARBA" id="ARBA00023163"/>
    </source>
</evidence>
<evidence type="ECO:0000313" key="5">
    <source>
        <dbReference type="EMBL" id="GGB77795.1"/>
    </source>
</evidence>
<dbReference type="PRINTS" id="PR00038">
    <property type="entry name" value="HTHLUXR"/>
</dbReference>
<dbReference type="Gene3D" id="1.10.10.10">
    <property type="entry name" value="Winged helix-like DNA-binding domain superfamily/Winged helix DNA-binding domain"/>
    <property type="match status" value="1"/>
</dbReference>
<dbReference type="Proteomes" id="UP000628079">
    <property type="component" value="Unassembled WGS sequence"/>
</dbReference>
<accession>A0A8H9FV70</accession>
<comment type="caution">
    <text evidence="5">The sequence shown here is derived from an EMBL/GenBank/DDBJ whole genome shotgun (WGS) entry which is preliminary data.</text>
</comment>
<evidence type="ECO:0000256" key="2">
    <source>
        <dbReference type="ARBA" id="ARBA00023125"/>
    </source>
</evidence>
<dbReference type="CDD" id="cd06170">
    <property type="entry name" value="LuxR_C_like"/>
    <property type="match status" value="1"/>
</dbReference>
<sequence length="261" mass="28190">MEPSRLARSATDLAHAAAQGEPVLADVLHLLDRAVGADVLNSSVAVPLDGRASPAITMLHTPPLTAEEEAGWMRLIPTHPFARSLAGRGLRTARLTDTMSVRDLEALELWELLLEPRGSRYQLAATLQSDPAAFTLLSLWREHEDFTEEEAAVVELVRRALASALEFHAAMTELRALAGPPERSDVLTPRQAQVCALVARGLTNAQVATRLGLSERTVRKHVEDAFVRTGCTSRTALALWWRSCAMVADPPLSPGASPTAS</sequence>
<evidence type="ECO:0000313" key="6">
    <source>
        <dbReference type="Proteomes" id="UP000628079"/>
    </source>
</evidence>
<dbReference type="AlphaFoldDB" id="A0A8H9FV70"/>
<gene>
    <name evidence="5" type="ORF">GCM10011314_16810</name>
</gene>
<reference evidence="5" key="2">
    <citation type="submission" date="2020-09" db="EMBL/GenBank/DDBJ databases">
        <authorList>
            <person name="Sun Q."/>
            <person name="Zhou Y."/>
        </authorList>
    </citation>
    <scope>NUCLEOTIDE SEQUENCE</scope>
    <source>
        <strain evidence="5">CGMCC 1.10749</strain>
    </source>
</reference>
<dbReference type="InterPro" id="IPR000792">
    <property type="entry name" value="Tscrpt_reg_LuxR_C"/>
</dbReference>
<proteinExistence type="predicted"/>
<name>A0A8H9FV70_9MICO</name>
<reference evidence="5" key="1">
    <citation type="journal article" date="2014" name="Int. J. Syst. Evol. Microbiol.">
        <title>Complete genome sequence of Corynebacterium casei LMG S-19264T (=DSM 44701T), isolated from a smear-ripened cheese.</title>
        <authorList>
            <consortium name="US DOE Joint Genome Institute (JGI-PGF)"/>
            <person name="Walter F."/>
            <person name="Albersmeier A."/>
            <person name="Kalinowski J."/>
            <person name="Ruckert C."/>
        </authorList>
    </citation>
    <scope>NUCLEOTIDE SEQUENCE</scope>
    <source>
        <strain evidence="5">CGMCC 1.10749</strain>
    </source>
</reference>
<protein>
    <recommendedName>
        <fullName evidence="4">HTH luxR-type domain-containing protein</fullName>
    </recommendedName>
</protein>
<dbReference type="GO" id="GO:0006355">
    <property type="term" value="P:regulation of DNA-templated transcription"/>
    <property type="evidence" value="ECO:0007669"/>
    <property type="project" value="InterPro"/>
</dbReference>
<dbReference type="RefSeq" id="WP_035946306.1">
    <property type="nucleotide sequence ID" value="NZ_BMEA01000001.1"/>
</dbReference>
<feature type="domain" description="HTH luxR-type" evidence="4">
    <location>
        <begin position="180"/>
        <end position="245"/>
    </location>
</feature>
<dbReference type="EMBL" id="BMEA01000001">
    <property type="protein sequence ID" value="GGB77795.1"/>
    <property type="molecule type" value="Genomic_DNA"/>
</dbReference>
<keyword evidence="2" id="KW-0238">DNA-binding</keyword>
<evidence type="ECO:0000256" key="1">
    <source>
        <dbReference type="ARBA" id="ARBA00023015"/>
    </source>
</evidence>
<evidence type="ECO:0000259" key="4">
    <source>
        <dbReference type="PROSITE" id="PS50043"/>
    </source>
</evidence>
<keyword evidence="3" id="KW-0804">Transcription</keyword>
<dbReference type="PANTHER" id="PTHR44688">
    <property type="entry name" value="DNA-BINDING TRANSCRIPTIONAL ACTIVATOR DEVR_DOSR"/>
    <property type="match status" value="1"/>
</dbReference>
<dbReference type="PROSITE" id="PS50043">
    <property type="entry name" value="HTH_LUXR_2"/>
    <property type="match status" value="1"/>
</dbReference>
<dbReference type="PANTHER" id="PTHR44688:SF16">
    <property type="entry name" value="DNA-BINDING TRANSCRIPTIONAL ACTIVATOR DEVR_DOSR"/>
    <property type="match status" value="1"/>
</dbReference>
<keyword evidence="1" id="KW-0805">Transcription regulation</keyword>
<dbReference type="InterPro" id="IPR016032">
    <property type="entry name" value="Sig_transdc_resp-reg_C-effctor"/>
</dbReference>
<dbReference type="InterPro" id="IPR036388">
    <property type="entry name" value="WH-like_DNA-bd_sf"/>
</dbReference>
<dbReference type="GO" id="GO:0003677">
    <property type="term" value="F:DNA binding"/>
    <property type="evidence" value="ECO:0007669"/>
    <property type="project" value="UniProtKB-KW"/>
</dbReference>
<dbReference type="SMART" id="SM00421">
    <property type="entry name" value="HTH_LUXR"/>
    <property type="match status" value="1"/>
</dbReference>